<gene>
    <name evidence="2" type="ORF">SGADD02_00117</name>
    <name evidence="3" type="ORF">SGADD03_00504</name>
</gene>
<sequence length="49" mass="5586">MIKTLFSQYKTAVLVIGIILLLTVYPQIFKIIYMSGRDFGRSLVNPLLP</sequence>
<evidence type="ECO:0000256" key="1">
    <source>
        <dbReference type="SAM" id="Phobius"/>
    </source>
</evidence>
<protein>
    <recommendedName>
        <fullName evidence="6">Bacteriocin</fullName>
    </recommendedName>
</protein>
<evidence type="ECO:0008006" key="6">
    <source>
        <dbReference type="Google" id="ProtNLM"/>
    </source>
</evidence>
<name>A0A139R552_9STRE</name>
<evidence type="ECO:0000313" key="4">
    <source>
        <dbReference type="Proteomes" id="UP000070198"/>
    </source>
</evidence>
<keyword evidence="1" id="KW-0812">Transmembrane</keyword>
<organism evidence="3 5">
    <name type="scientific">Streptococcus gallolyticus</name>
    <dbReference type="NCBI Taxonomy" id="315405"/>
    <lineage>
        <taxon>Bacteria</taxon>
        <taxon>Bacillati</taxon>
        <taxon>Bacillota</taxon>
        <taxon>Bacilli</taxon>
        <taxon>Lactobacillales</taxon>
        <taxon>Streptococcaceae</taxon>
        <taxon>Streptococcus</taxon>
    </lineage>
</organism>
<evidence type="ECO:0000313" key="3">
    <source>
        <dbReference type="EMBL" id="KXU09774.1"/>
    </source>
</evidence>
<reference evidence="4 5" key="1">
    <citation type="submission" date="2016-01" db="EMBL/GenBank/DDBJ databases">
        <title>Highly variable Streptococcus oralis are common among viridans streptococci isolated from primates.</title>
        <authorList>
            <person name="Denapaite D."/>
            <person name="Rieger M."/>
            <person name="Koendgen S."/>
            <person name="Brueckner R."/>
            <person name="Ochigava I."/>
            <person name="Kappeler P."/>
            <person name="Maetz-Rensing K."/>
            <person name="Leendertz F."/>
            <person name="Hakenbeck R."/>
        </authorList>
    </citation>
    <scope>NUCLEOTIDE SEQUENCE [LARGE SCALE GENOMIC DNA]</scope>
    <source>
        <strain evidence="2 4">DD02</strain>
        <strain evidence="3 5">DD03</strain>
    </source>
</reference>
<keyword evidence="1" id="KW-0472">Membrane</keyword>
<dbReference type="EMBL" id="LQXV01000132">
    <property type="protein sequence ID" value="KXU09774.1"/>
    <property type="molecule type" value="Genomic_DNA"/>
</dbReference>
<dbReference type="RefSeq" id="WP_061458101.1">
    <property type="nucleotide sequence ID" value="NZ_KQ968744.1"/>
</dbReference>
<feature type="transmembrane region" description="Helical" evidence="1">
    <location>
        <begin position="12"/>
        <end position="33"/>
    </location>
</feature>
<dbReference type="EMBL" id="LQOF01000016">
    <property type="protein sequence ID" value="KXT73691.1"/>
    <property type="molecule type" value="Genomic_DNA"/>
</dbReference>
<dbReference type="Proteomes" id="UP000071927">
    <property type="component" value="Unassembled WGS sequence"/>
</dbReference>
<accession>A0A139R552</accession>
<keyword evidence="1" id="KW-1133">Transmembrane helix</keyword>
<proteinExistence type="predicted"/>
<dbReference type="Proteomes" id="UP000070198">
    <property type="component" value="Unassembled WGS sequence"/>
</dbReference>
<comment type="caution">
    <text evidence="3">The sequence shown here is derived from an EMBL/GenBank/DDBJ whole genome shotgun (WGS) entry which is preliminary data.</text>
</comment>
<evidence type="ECO:0000313" key="5">
    <source>
        <dbReference type="Proteomes" id="UP000071927"/>
    </source>
</evidence>
<evidence type="ECO:0000313" key="2">
    <source>
        <dbReference type="EMBL" id="KXT73691.1"/>
    </source>
</evidence>
<dbReference type="AlphaFoldDB" id="A0A139R552"/>
<dbReference type="PATRIC" id="fig|315405.11.peg.128"/>